<name>A0A835T3I0_CHLIN</name>
<feature type="compositionally biased region" description="Acidic residues" evidence="8">
    <location>
        <begin position="65"/>
        <end position="79"/>
    </location>
</feature>
<dbReference type="PROSITE" id="PS50939">
    <property type="entry name" value="CYTOCHROME_B561"/>
    <property type="match status" value="1"/>
</dbReference>
<dbReference type="OrthoDB" id="544907at2759"/>
<evidence type="ECO:0000259" key="10">
    <source>
        <dbReference type="PROSITE" id="PS50939"/>
    </source>
</evidence>
<dbReference type="AlphaFoldDB" id="A0A835T3I0"/>
<keyword evidence="5" id="KW-0249">Electron transport</keyword>
<evidence type="ECO:0000256" key="1">
    <source>
        <dbReference type="ARBA" id="ARBA00004370"/>
    </source>
</evidence>
<dbReference type="InterPro" id="IPR005018">
    <property type="entry name" value="DOMON_domain"/>
</dbReference>
<evidence type="ECO:0000256" key="9">
    <source>
        <dbReference type="SAM" id="Phobius"/>
    </source>
</evidence>
<evidence type="ECO:0000256" key="6">
    <source>
        <dbReference type="ARBA" id="ARBA00022989"/>
    </source>
</evidence>
<accession>A0A835T3I0</accession>
<protein>
    <recommendedName>
        <fullName evidence="10">Cytochrome b561 domain-containing protein</fullName>
    </recommendedName>
</protein>
<keyword evidence="4" id="KW-0732">Signal</keyword>
<feature type="transmembrane region" description="Helical" evidence="9">
    <location>
        <begin position="335"/>
        <end position="357"/>
    </location>
</feature>
<evidence type="ECO:0000313" key="11">
    <source>
        <dbReference type="EMBL" id="KAG2436367.1"/>
    </source>
</evidence>
<keyword evidence="2" id="KW-0813">Transport</keyword>
<evidence type="ECO:0000313" key="12">
    <source>
        <dbReference type="Proteomes" id="UP000650467"/>
    </source>
</evidence>
<dbReference type="PANTHER" id="PTHR23130">
    <property type="entry name" value="CYTOCHROME B561 AND DOMON DOMAIN-CONTAINING PROTEIN"/>
    <property type="match status" value="1"/>
</dbReference>
<keyword evidence="3 9" id="KW-0812">Transmembrane</keyword>
<evidence type="ECO:0000256" key="5">
    <source>
        <dbReference type="ARBA" id="ARBA00022982"/>
    </source>
</evidence>
<gene>
    <name evidence="11" type="ORF">HXX76_006674</name>
</gene>
<evidence type="ECO:0000256" key="2">
    <source>
        <dbReference type="ARBA" id="ARBA00022448"/>
    </source>
</evidence>
<dbReference type="Proteomes" id="UP000650467">
    <property type="component" value="Unassembled WGS sequence"/>
</dbReference>
<keyword evidence="12" id="KW-1185">Reference proteome</keyword>
<dbReference type="InterPro" id="IPR045266">
    <property type="entry name" value="DOH_DOMON"/>
</dbReference>
<reference evidence="11" key="1">
    <citation type="journal article" date="2020" name="bioRxiv">
        <title>Comparative genomics of Chlamydomonas.</title>
        <authorList>
            <person name="Craig R.J."/>
            <person name="Hasan A.R."/>
            <person name="Ness R.W."/>
            <person name="Keightley P.D."/>
        </authorList>
    </citation>
    <scope>NUCLEOTIDE SEQUENCE</scope>
    <source>
        <strain evidence="11">SAG 7.73</strain>
    </source>
</reference>
<dbReference type="EMBL" id="JAEHOC010000013">
    <property type="protein sequence ID" value="KAG2436367.1"/>
    <property type="molecule type" value="Genomic_DNA"/>
</dbReference>
<dbReference type="SMART" id="SM00664">
    <property type="entry name" value="DoH"/>
    <property type="match status" value="1"/>
</dbReference>
<keyword evidence="7 9" id="KW-0472">Membrane</keyword>
<proteinExistence type="predicted"/>
<dbReference type="Gene3D" id="1.20.120.1770">
    <property type="match status" value="1"/>
</dbReference>
<dbReference type="GO" id="GO:0016020">
    <property type="term" value="C:membrane"/>
    <property type="evidence" value="ECO:0007669"/>
    <property type="project" value="UniProtKB-SubCell"/>
</dbReference>
<sequence length="454" mass="44808">MLTASLGSIGGSSSCSHTTALTLSCNLNGATSLTLKATTATSRSGAFLQASTTLPISSSCGCTLEDEASTSGGDEDAEQSGDATGINTNSTSAQCGASSLGYACALTLPGGGGEALHWTAGTAAPPDNACTRSSSAAAASASTSSSSSSASSSSPADLVHFALSSPQSGYLSIGFTQRTGMMAPANAVIGRISSGSATVETYYMTSYDLDPPTNGAWMAGAAVLSTSAGGTVLCFSVAADGAAAAVAAVTAGSGHRRRRAAAVTPRRSMAATSTNATFGLTNALALDAAALEVIWATHISADLTATHNRWGGVSLNALSGAAATTTASNRHDQMLALHGALAAAGWVLLVPLGLLLTRHRRNIAALRSAPRLCGGTDMWLVLHVGCVLIGTLSGAASIGVAVAELRGSGASDANTVAHRMTGWTVLGLAVLQLLPGPHGLGGATGRHFGAAARS</sequence>
<evidence type="ECO:0000256" key="4">
    <source>
        <dbReference type="ARBA" id="ARBA00022729"/>
    </source>
</evidence>
<keyword evidence="6 9" id="KW-1133">Transmembrane helix</keyword>
<evidence type="ECO:0000256" key="8">
    <source>
        <dbReference type="SAM" id="MobiDB-lite"/>
    </source>
</evidence>
<dbReference type="InterPro" id="IPR006593">
    <property type="entry name" value="Cyt_b561/ferric_Rdtase_TM"/>
</dbReference>
<organism evidence="11 12">
    <name type="scientific">Chlamydomonas incerta</name>
    <dbReference type="NCBI Taxonomy" id="51695"/>
    <lineage>
        <taxon>Eukaryota</taxon>
        <taxon>Viridiplantae</taxon>
        <taxon>Chlorophyta</taxon>
        <taxon>core chlorophytes</taxon>
        <taxon>Chlorophyceae</taxon>
        <taxon>CS clade</taxon>
        <taxon>Chlamydomonadales</taxon>
        <taxon>Chlamydomonadaceae</taxon>
        <taxon>Chlamydomonas</taxon>
    </lineage>
</organism>
<comment type="caution">
    <text evidence="11">The sequence shown here is derived from an EMBL/GenBank/DDBJ whole genome shotgun (WGS) entry which is preliminary data.</text>
</comment>
<evidence type="ECO:0000256" key="7">
    <source>
        <dbReference type="ARBA" id="ARBA00023136"/>
    </source>
</evidence>
<comment type="subcellular location">
    <subcellularLocation>
        <location evidence="1">Membrane</location>
    </subcellularLocation>
</comment>
<feature type="domain" description="Cytochrome b561" evidence="10">
    <location>
        <begin position="299"/>
        <end position="454"/>
    </location>
</feature>
<feature type="region of interest" description="Disordered" evidence="8">
    <location>
        <begin position="65"/>
        <end position="86"/>
    </location>
</feature>
<feature type="transmembrane region" description="Helical" evidence="9">
    <location>
        <begin position="378"/>
        <end position="402"/>
    </location>
</feature>
<dbReference type="PANTHER" id="PTHR23130:SF171">
    <property type="entry name" value="OS01G0895300 PROTEIN"/>
    <property type="match status" value="1"/>
</dbReference>
<evidence type="ECO:0000256" key="3">
    <source>
        <dbReference type="ARBA" id="ARBA00022692"/>
    </source>
</evidence>
<dbReference type="CDD" id="cd09631">
    <property type="entry name" value="DOMON_DOH"/>
    <property type="match status" value="1"/>
</dbReference>